<dbReference type="GO" id="GO:0042732">
    <property type="term" value="P:D-xylose metabolic process"/>
    <property type="evidence" value="ECO:0007669"/>
    <property type="project" value="UniProtKB-KW"/>
</dbReference>
<evidence type="ECO:0000313" key="5">
    <source>
        <dbReference type="Proteomes" id="UP000824002"/>
    </source>
</evidence>
<accession>A0A9D1FLH9</accession>
<dbReference type="Proteomes" id="UP000824002">
    <property type="component" value="Unassembled WGS sequence"/>
</dbReference>
<dbReference type="EMBL" id="DVJP01000023">
    <property type="protein sequence ID" value="HIS75702.1"/>
    <property type="molecule type" value="Genomic_DNA"/>
</dbReference>
<organism evidence="4 5">
    <name type="scientific">Candidatus Merdivicinus excrementipullorum</name>
    <dbReference type="NCBI Taxonomy" id="2840867"/>
    <lineage>
        <taxon>Bacteria</taxon>
        <taxon>Bacillati</taxon>
        <taxon>Bacillota</taxon>
        <taxon>Clostridia</taxon>
        <taxon>Eubacteriales</taxon>
        <taxon>Oscillospiraceae</taxon>
        <taxon>Oscillospiraceae incertae sedis</taxon>
        <taxon>Candidatus Merdivicinus</taxon>
    </lineage>
</organism>
<dbReference type="Gene3D" id="3.30.420.40">
    <property type="match status" value="2"/>
</dbReference>
<comment type="similarity">
    <text evidence="2">Belongs to the ROK (NagC/XylR) family.</text>
</comment>
<dbReference type="Gene3D" id="1.10.10.10">
    <property type="entry name" value="Winged helix-like DNA-binding domain superfamily/Winged helix DNA-binding domain"/>
    <property type="match status" value="1"/>
</dbReference>
<dbReference type="CDD" id="cd23763">
    <property type="entry name" value="ASKHA_ATPase_ROK"/>
    <property type="match status" value="1"/>
</dbReference>
<reference evidence="4" key="2">
    <citation type="journal article" date="2021" name="PeerJ">
        <title>Extensive microbial diversity within the chicken gut microbiome revealed by metagenomics and culture.</title>
        <authorList>
            <person name="Gilroy R."/>
            <person name="Ravi A."/>
            <person name="Getino M."/>
            <person name="Pursley I."/>
            <person name="Horton D.L."/>
            <person name="Alikhan N.F."/>
            <person name="Baker D."/>
            <person name="Gharbi K."/>
            <person name="Hall N."/>
            <person name="Watson M."/>
            <person name="Adriaenssens E.M."/>
            <person name="Foster-Nyarko E."/>
            <person name="Jarju S."/>
            <person name="Secka A."/>
            <person name="Antonio M."/>
            <person name="Oren A."/>
            <person name="Chaudhuri R.R."/>
            <person name="La Ragione R."/>
            <person name="Hildebrand F."/>
            <person name="Pallen M.J."/>
        </authorList>
    </citation>
    <scope>NUCLEOTIDE SEQUENCE</scope>
    <source>
        <strain evidence="4">CHK199-13235</strain>
    </source>
</reference>
<dbReference type="Pfam" id="PF13412">
    <property type="entry name" value="HTH_24"/>
    <property type="match status" value="1"/>
</dbReference>
<sequence>MISNGISKLDLKRRNRSQILRLLRRRGPTSRIDIAREIGITKAAITIITNEMIAEGILYEKGEQRSPDVPVSRGRKKILLDICSTYKMDLGIVLEKNQIHAGVATLWGEIVEKQSVPIAPSASREEILTQLEKIYQQLFYKNGLSPEQVTGLGVCVDPIYFNRLEIDEKEYPQAEKFRERLSRFVQAPIAFARLSEAAAMAEMEYWQREQPAPTDNLLLFRCCGKMDGAVVIEQELYRGSHGRVMQLPEIQMARTEEFFWDRLSSEFSETGTPVAWNLAQGSPQRMKAMVRDGVMPMEDEPFRRIAEGFAAQRASDIRCAAGFLDPSLVILLAAAEQEFWLRDALEAALEGLPVSRSRIQPDALFLAGAALATREFFCNTGGY</sequence>
<dbReference type="AlphaFoldDB" id="A0A9D1FLH9"/>
<comment type="function">
    <text evidence="1">Transcriptional repressor of xylose-utilizing enzymes.</text>
</comment>
<evidence type="ECO:0000313" key="4">
    <source>
        <dbReference type="EMBL" id="HIS75702.1"/>
    </source>
</evidence>
<evidence type="ECO:0000256" key="2">
    <source>
        <dbReference type="ARBA" id="ARBA00006479"/>
    </source>
</evidence>
<evidence type="ECO:0000256" key="1">
    <source>
        <dbReference type="ARBA" id="ARBA00002486"/>
    </source>
</evidence>
<dbReference type="InterPro" id="IPR000600">
    <property type="entry name" value="ROK"/>
</dbReference>
<reference evidence="4" key="1">
    <citation type="submission" date="2020-10" db="EMBL/GenBank/DDBJ databases">
        <authorList>
            <person name="Gilroy R."/>
        </authorList>
    </citation>
    <scope>NUCLEOTIDE SEQUENCE</scope>
    <source>
        <strain evidence="4">CHK199-13235</strain>
    </source>
</reference>
<dbReference type="InterPro" id="IPR036388">
    <property type="entry name" value="WH-like_DNA-bd_sf"/>
</dbReference>
<evidence type="ECO:0000256" key="3">
    <source>
        <dbReference type="ARBA" id="ARBA00022629"/>
    </source>
</evidence>
<keyword evidence="3" id="KW-0119">Carbohydrate metabolism</keyword>
<dbReference type="InterPro" id="IPR043129">
    <property type="entry name" value="ATPase_NBD"/>
</dbReference>
<proteinExistence type="inferred from homology"/>
<protein>
    <submittedName>
        <fullName evidence="4">ROK family transcriptional regulator</fullName>
    </submittedName>
</protein>
<dbReference type="PANTHER" id="PTHR18964">
    <property type="entry name" value="ROK (REPRESSOR, ORF, KINASE) FAMILY"/>
    <property type="match status" value="1"/>
</dbReference>
<dbReference type="InterPro" id="IPR036390">
    <property type="entry name" value="WH_DNA-bd_sf"/>
</dbReference>
<keyword evidence="3" id="KW-0859">Xylose metabolism</keyword>
<dbReference type="SUPFAM" id="SSF53067">
    <property type="entry name" value="Actin-like ATPase domain"/>
    <property type="match status" value="1"/>
</dbReference>
<dbReference type="PANTHER" id="PTHR18964:SF149">
    <property type="entry name" value="BIFUNCTIONAL UDP-N-ACETYLGLUCOSAMINE 2-EPIMERASE_N-ACETYLMANNOSAMINE KINASE"/>
    <property type="match status" value="1"/>
</dbReference>
<dbReference type="SUPFAM" id="SSF46785">
    <property type="entry name" value="Winged helix' DNA-binding domain"/>
    <property type="match status" value="1"/>
</dbReference>
<comment type="caution">
    <text evidence="4">The sequence shown here is derived from an EMBL/GenBank/DDBJ whole genome shotgun (WGS) entry which is preliminary data.</text>
</comment>
<name>A0A9D1FLH9_9FIRM</name>
<gene>
    <name evidence="4" type="ORF">IAB51_02730</name>
</gene>